<organism evidence="2 3">
    <name type="scientific">Actinoallomurus acaciae</name>
    <dbReference type="NCBI Taxonomy" id="502577"/>
    <lineage>
        <taxon>Bacteria</taxon>
        <taxon>Bacillati</taxon>
        <taxon>Actinomycetota</taxon>
        <taxon>Actinomycetes</taxon>
        <taxon>Streptosporangiales</taxon>
        <taxon>Thermomonosporaceae</taxon>
        <taxon>Actinoallomurus</taxon>
    </lineage>
</organism>
<dbReference type="InterPro" id="IPR036291">
    <property type="entry name" value="NAD(P)-bd_dom_sf"/>
</dbReference>
<dbReference type="Pfam" id="PF02558">
    <property type="entry name" value="ApbA"/>
    <property type="match status" value="1"/>
</dbReference>
<protein>
    <submittedName>
        <fullName evidence="2">Ketopantoate reductase family protein</fullName>
    </submittedName>
</protein>
<proteinExistence type="predicted"/>
<dbReference type="Proteomes" id="UP001589627">
    <property type="component" value="Unassembled WGS sequence"/>
</dbReference>
<comment type="caution">
    <text evidence="2">The sequence shown here is derived from an EMBL/GenBank/DDBJ whole genome shotgun (WGS) entry which is preliminary data.</text>
</comment>
<evidence type="ECO:0000313" key="3">
    <source>
        <dbReference type="Proteomes" id="UP001589627"/>
    </source>
</evidence>
<keyword evidence="3" id="KW-1185">Reference proteome</keyword>
<dbReference type="Gene3D" id="3.40.50.720">
    <property type="entry name" value="NAD(P)-binding Rossmann-like Domain"/>
    <property type="match status" value="1"/>
</dbReference>
<evidence type="ECO:0000259" key="1">
    <source>
        <dbReference type="Pfam" id="PF02558"/>
    </source>
</evidence>
<feature type="non-terminal residue" evidence="2">
    <location>
        <position position="75"/>
    </location>
</feature>
<feature type="domain" description="Ketopantoate reductase N-terminal" evidence="1">
    <location>
        <begin position="7"/>
        <end position="55"/>
    </location>
</feature>
<name>A0ABV5YI87_9ACTN</name>
<dbReference type="SUPFAM" id="SSF51735">
    <property type="entry name" value="NAD(P)-binding Rossmann-fold domains"/>
    <property type="match status" value="1"/>
</dbReference>
<accession>A0ABV5YI87</accession>
<gene>
    <name evidence="2" type="ORF">ACFFNX_21550</name>
</gene>
<sequence>MSSREYTVVGAGAIGGTLAWHLARAGHPVTVVDADSAHVAAIARDGIILERGGVRTAQMIAAAYPPGKVSAPLGR</sequence>
<dbReference type="InterPro" id="IPR013332">
    <property type="entry name" value="KPR_N"/>
</dbReference>
<dbReference type="RefSeq" id="WP_378205033.1">
    <property type="nucleotide sequence ID" value="NZ_JBHLZP010000158.1"/>
</dbReference>
<reference evidence="2 3" key="1">
    <citation type="submission" date="2024-09" db="EMBL/GenBank/DDBJ databases">
        <authorList>
            <person name="Sun Q."/>
            <person name="Mori K."/>
        </authorList>
    </citation>
    <scope>NUCLEOTIDE SEQUENCE [LARGE SCALE GENOMIC DNA]</scope>
    <source>
        <strain evidence="2 3">TBRC 0563</strain>
    </source>
</reference>
<dbReference type="EMBL" id="JBHLZP010000158">
    <property type="protein sequence ID" value="MFB9834777.1"/>
    <property type="molecule type" value="Genomic_DNA"/>
</dbReference>
<evidence type="ECO:0000313" key="2">
    <source>
        <dbReference type="EMBL" id="MFB9834777.1"/>
    </source>
</evidence>